<proteinExistence type="predicted"/>
<protein>
    <submittedName>
        <fullName evidence="3">ClpA/ClpB-like protein</fullName>
    </submittedName>
</protein>
<dbReference type="PROSITE" id="PS51903">
    <property type="entry name" value="CLP_R"/>
    <property type="match status" value="1"/>
</dbReference>
<sequence length="178" mass="18427">MFERFTDDARQVVVDAQAQARGLRADRIEPVHLLLAIGTRAGRGADALAAAGIEPTGLHAAISAAGDPLDPAALAALGVDLDRVRATVEATFGPGALELSRSESGAHLPFAGGSKRALEQALRHAVGRRRRRRGRGIDSADVLFGVLDVGDPVVTAVLRQLGTTAAAVQDRVDATEAA</sequence>
<gene>
    <name evidence="3" type="ORF">JD78_00607</name>
</gene>
<dbReference type="InterPro" id="IPR036628">
    <property type="entry name" value="Clp_N_dom_sf"/>
</dbReference>
<name>A0A562IM68_9ACTN</name>
<keyword evidence="1" id="KW-0677">Repeat</keyword>
<evidence type="ECO:0000313" key="4">
    <source>
        <dbReference type="Proteomes" id="UP000321490"/>
    </source>
</evidence>
<dbReference type="AlphaFoldDB" id="A0A562IM68"/>
<dbReference type="Proteomes" id="UP000321490">
    <property type="component" value="Unassembled WGS sequence"/>
</dbReference>
<dbReference type="Pfam" id="PF02861">
    <property type="entry name" value="Clp_N"/>
    <property type="match status" value="1"/>
</dbReference>
<dbReference type="RefSeq" id="WP_166520941.1">
    <property type="nucleotide sequence ID" value="NZ_JABGDC010000107.1"/>
</dbReference>
<dbReference type="Gene3D" id="1.10.1780.10">
    <property type="entry name" value="Clp, N-terminal domain"/>
    <property type="match status" value="2"/>
</dbReference>
<evidence type="ECO:0000313" key="3">
    <source>
        <dbReference type="EMBL" id="TWH72101.1"/>
    </source>
</evidence>
<accession>A0A562IM68</accession>
<comment type="caution">
    <text evidence="3">The sequence shown here is derived from an EMBL/GenBank/DDBJ whole genome shotgun (WGS) entry which is preliminary data.</text>
</comment>
<dbReference type="SUPFAM" id="SSF81923">
    <property type="entry name" value="Double Clp-N motif"/>
    <property type="match status" value="2"/>
</dbReference>
<dbReference type="InterPro" id="IPR004176">
    <property type="entry name" value="Clp_R_N"/>
</dbReference>
<evidence type="ECO:0000256" key="1">
    <source>
        <dbReference type="PROSITE-ProRule" id="PRU01251"/>
    </source>
</evidence>
<feature type="domain" description="Clp R" evidence="2">
    <location>
        <begin position="2"/>
        <end position="178"/>
    </location>
</feature>
<dbReference type="EMBL" id="VLKF01000001">
    <property type="protein sequence ID" value="TWH72101.1"/>
    <property type="molecule type" value="Genomic_DNA"/>
</dbReference>
<keyword evidence="4" id="KW-1185">Reference proteome</keyword>
<organism evidence="3 4">
    <name type="scientific">Modestobacter roseus</name>
    <dbReference type="NCBI Taxonomy" id="1181884"/>
    <lineage>
        <taxon>Bacteria</taxon>
        <taxon>Bacillati</taxon>
        <taxon>Actinomycetota</taxon>
        <taxon>Actinomycetes</taxon>
        <taxon>Geodermatophilales</taxon>
        <taxon>Geodermatophilaceae</taxon>
        <taxon>Modestobacter</taxon>
    </lineage>
</organism>
<evidence type="ECO:0000259" key="2">
    <source>
        <dbReference type="PROSITE" id="PS51903"/>
    </source>
</evidence>
<reference evidence="3 4" key="1">
    <citation type="submission" date="2019-07" db="EMBL/GenBank/DDBJ databases">
        <title>R&amp;d 2014.</title>
        <authorList>
            <person name="Klenk H.-P."/>
        </authorList>
    </citation>
    <scope>NUCLEOTIDE SEQUENCE [LARGE SCALE GENOMIC DNA]</scope>
    <source>
        <strain evidence="3 4">DSM 45764</strain>
    </source>
</reference>